<dbReference type="InterPro" id="IPR050491">
    <property type="entry name" value="AmpC-like"/>
</dbReference>
<gene>
    <name evidence="4" type="ORF">FC23_GL001189</name>
</gene>
<dbReference type="STRING" id="1122152.GCA_000425905_01120"/>
<name>A0A0R1S1F5_9LACO</name>
<keyword evidence="2" id="KW-0472">Membrane</keyword>
<evidence type="ECO:0000313" key="4">
    <source>
        <dbReference type="EMBL" id="KRL63005.1"/>
    </source>
</evidence>
<evidence type="ECO:0000259" key="3">
    <source>
        <dbReference type="Pfam" id="PF00144"/>
    </source>
</evidence>
<dbReference type="EMBL" id="AZFB01000006">
    <property type="protein sequence ID" value="KRL63005.1"/>
    <property type="molecule type" value="Genomic_DNA"/>
</dbReference>
<dbReference type="OrthoDB" id="2151402at2"/>
<dbReference type="PANTHER" id="PTHR46825">
    <property type="entry name" value="D-ALANYL-D-ALANINE-CARBOXYPEPTIDASE/ENDOPEPTIDASE AMPH"/>
    <property type="match status" value="1"/>
</dbReference>
<keyword evidence="5" id="KW-1185">Reference proteome</keyword>
<comment type="subcellular location">
    <subcellularLocation>
        <location evidence="1">Membrane</location>
    </subcellularLocation>
</comment>
<feature type="domain" description="Beta-lactamase-related" evidence="3">
    <location>
        <begin position="13"/>
        <end position="295"/>
    </location>
</feature>
<proteinExistence type="predicted"/>
<dbReference type="PANTHER" id="PTHR46825:SF11">
    <property type="entry name" value="PENICILLIN-BINDING PROTEIN 4"/>
    <property type="match status" value="1"/>
</dbReference>
<dbReference type="InterPro" id="IPR001466">
    <property type="entry name" value="Beta-lactam-related"/>
</dbReference>
<dbReference type="GO" id="GO:0016020">
    <property type="term" value="C:membrane"/>
    <property type="evidence" value="ECO:0007669"/>
    <property type="project" value="UniProtKB-SubCell"/>
</dbReference>
<evidence type="ECO:0000256" key="2">
    <source>
        <dbReference type="ARBA" id="ARBA00023136"/>
    </source>
</evidence>
<comment type="caution">
    <text evidence="4">The sequence shown here is derived from an EMBL/GenBank/DDBJ whole genome shotgun (WGS) entry which is preliminary data.</text>
</comment>
<dbReference type="SUPFAM" id="SSF56601">
    <property type="entry name" value="beta-lactamase/transpeptidase-like"/>
    <property type="match status" value="1"/>
</dbReference>
<dbReference type="Gene3D" id="3.40.710.10">
    <property type="entry name" value="DD-peptidase/beta-lactamase superfamily"/>
    <property type="match status" value="1"/>
</dbReference>
<dbReference type="Proteomes" id="UP000051931">
    <property type="component" value="Unassembled WGS sequence"/>
</dbReference>
<dbReference type="AlphaFoldDB" id="A0A0R1S1F5"/>
<dbReference type="RefSeq" id="WP_027825085.1">
    <property type="nucleotide sequence ID" value="NZ_AUEI01000008.1"/>
</dbReference>
<evidence type="ECO:0000313" key="5">
    <source>
        <dbReference type="Proteomes" id="UP000051931"/>
    </source>
</evidence>
<protein>
    <submittedName>
        <fullName evidence="4">Beta-lactamase</fullName>
    </submittedName>
</protein>
<sequence>MRQSLNKLAFHGSVLVIKNGKVAMNYATANKTDTSYLINSVQKFMTATLVMRAVQDGKMSLNDKVAKYYPNIPGGNKVTIANLLQMTSGLTLKDKVKLGTVPFVSDAKNFKYAVANTQFDSKMLGKSFYSTLNYVLLSGIVAKVNHTSYEKLVEKYFIKRLKLKHTAFVWSKARILANINFVSGYSVGSNGKVNKTKLDLNEIHGELGAGSLAMSNQDLYKVLKDALSGNILTEQSRQIIFKGNPPGFYNGGFYNNSSFKGANGASDGYYTFVRTSNDGQDAIIVQSNYQTGNFYKLRAEMNKLTPLIIG</sequence>
<dbReference type="eggNOG" id="COG1680">
    <property type="taxonomic scope" value="Bacteria"/>
</dbReference>
<organism evidence="4 5">
    <name type="scientific">Lactobacillus psittaci DSM 15354</name>
    <dbReference type="NCBI Taxonomy" id="1122152"/>
    <lineage>
        <taxon>Bacteria</taxon>
        <taxon>Bacillati</taxon>
        <taxon>Bacillota</taxon>
        <taxon>Bacilli</taxon>
        <taxon>Lactobacillales</taxon>
        <taxon>Lactobacillaceae</taxon>
        <taxon>Lactobacillus</taxon>
    </lineage>
</organism>
<reference evidence="4 5" key="1">
    <citation type="journal article" date="2015" name="Genome Announc.">
        <title>Expanding the biotechnology potential of lactobacilli through comparative genomics of 213 strains and associated genera.</title>
        <authorList>
            <person name="Sun Z."/>
            <person name="Harris H.M."/>
            <person name="McCann A."/>
            <person name="Guo C."/>
            <person name="Argimon S."/>
            <person name="Zhang W."/>
            <person name="Yang X."/>
            <person name="Jeffery I.B."/>
            <person name="Cooney J.C."/>
            <person name="Kagawa T.F."/>
            <person name="Liu W."/>
            <person name="Song Y."/>
            <person name="Salvetti E."/>
            <person name="Wrobel A."/>
            <person name="Rasinkangas P."/>
            <person name="Parkhill J."/>
            <person name="Rea M.C."/>
            <person name="O'Sullivan O."/>
            <person name="Ritari J."/>
            <person name="Douillard F.P."/>
            <person name="Paul Ross R."/>
            <person name="Yang R."/>
            <person name="Briner A.E."/>
            <person name="Felis G.E."/>
            <person name="de Vos W.M."/>
            <person name="Barrangou R."/>
            <person name="Klaenhammer T.R."/>
            <person name="Caufield P.W."/>
            <person name="Cui Y."/>
            <person name="Zhang H."/>
            <person name="O'Toole P.W."/>
        </authorList>
    </citation>
    <scope>NUCLEOTIDE SEQUENCE [LARGE SCALE GENOMIC DNA]</scope>
    <source>
        <strain evidence="4 5">DSM 15354</strain>
    </source>
</reference>
<dbReference type="InterPro" id="IPR012338">
    <property type="entry name" value="Beta-lactam/transpept-like"/>
</dbReference>
<accession>A0A0R1S1F5</accession>
<dbReference type="Pfam" id="PF00144">
    <property type="entry name" value="Beta-lactamase"/>
    <property type="match status" value="1"/>
</dbReference>
<dbReference type="PATRIC" id="fig|1122152.4.peg.1222"/>
<evidence type="ECO:0000256" key="1">
    <source>
        <dbReference type="ARBA" id="ARBA00004370"/>
    </source>
</evidence>